<dbReference type="AlphaFoldDB" id="A0A8J3Z204"/>
<dbReference type="Proteomes" id="UP000612585">
    <property type="component" value="Unassembled WGS sequence"/>
</dbReference>
<dbReference type="EMBL" id="BOPG01000009">
    <property type="protein sequence ID" value="GIJ53705.1"/>
    <property type="molecule type" value="Genomic_DNA"/>
</dbReference>
<sequence>MATRSDLAHLLRRAGFGPRADEVDAAEKAGVTATVDALLAPPAPDTGAARTPPPTTADPVAALPKEATREQRQAAQKQQREQVTALTGWWVDRMVQADHQAHEKLTFFWHGHWATSVQKVQFPQVMLAHQQKLHALGLGDFGVLVHTMVKDPALIWWLDGHKNTAKAPNENLARELMELFTLGIGNYTEADVKAGARALTGWAVDRSKNLAVVNAKRYDPGEKTILGRAGAFGTDEFVDILLGQEAAAKFVTARLWYRYASPSPVPADTHQRLVGAYGSGRNITAVLKALFTDAAFAGTRGQLVKQPVEWAVGAMRQLGVRPGELPAAERQQLLRSLREQGQIPFDPPSVGGWPAGTAWLTTSGTQWRLRAADLLAAKASPAVTDKLAAVPAAQRPDALANLLAIDGFTDRTRAVLTEQPARMLALALASPEYTVQ</sequence>
<comment type="caution">
    <text evidence="2">The sequence shown here is derived from an EMBL/GenBank/DDBJ whole genome shotgun (WGS) entry which is preliminary data.</text>
</comment>
<dbReference type="RefSeq" id="WP_203988170.1">
    <property type="nucleotide sequence ID" value="NZ_BOPG01000009.1"/>
</dbReference>
<gene>
    <name evidence="2" type="ORF">Vau01_012210</name>
</gene>
<evidence type="ECO:0008006" key="4">
    <source>
        <dbReference type="Google" id="ProtNLM"/>
    </source>
</evidence>
<reference evidence="2" key="1">
    <citation type="submission" date="2021-01" db="EMBL/GenBank/DDBJ databases">
        <title>Whole genome shotgun sequence of Virgisporangium aurantiacum NBRC 16421.</title>
        <authorList>
            <person name="Komaki H."/>
            <person name="Tamura T."/>
        </authorList>
    </citation>
    <scope>NUCLEOTIDE SEQUENCE</scope>
    <source>
        <strain evidence="2">NBRC 16421</strain>
    </source>
</reference>
<accession>A0A8J3Z204</accession>
<dbReference type="InterPro" id="IPR014917">
    <property type="entry name" value="DUF1800"/>
</dbReference>
<organism evidence="2 3">
    <name type="scientific">Virgisporangium aurantiacum</name>
    <dbReference type="NCBI Taxonomy" id="175570"/>
    <lineage>
        <taxon>Bacteria</taxon>
        <taxon>Bacillati</taxon>
        <taxon>Actinomycetota</taxon>
        <taxon>Actinomycetes</taxon>
        <taxon>Micromonosporales</taxon>
        <taxon>Micromonosporaceae</taxon>
        <taxon>Virgisporangium</taxon>
    </lineage>
</organism>
<keyword evidence="3" id="KW-1185">Reference proteome</keyword>
<name>A0A8J3Z204_9ACTN</name>
<evidence type="ECO:0000313" key="3">
    <source>
        <dbReference type="Proteomes" id="UP000612585"/>
    </source>
</evidence>
<evidence type="ECO:0000313" key="2">
    <source>
        <dbReference type="EMBL" id="GIJ53705.1"/>
    </source>
</evidence>
<protein>
    <recommendedName>
        <fullName evidence="4">DUF1800 domain-containing protein</fullName>
    </recommendedName>
</protein>
<dbReference type="Pfam" id="PF08811">
    <property type="entry name" value="DUF1800"/>
    <property type="match status" value="1"/>
</dbReference>
<proteinExistence type="predicted"/>
<evidence type="ECO:0000256" key="1">
    <source>
        <dbReference type="SAM" id="MobiDB-lite"/>
    </source>
</evidence>
<feature type="region of interest" description="Disordered" evidence="1">
    <location>
        <begin position="38"/>
        <end position="60"/>
    </location>
</feature>